<evidence type="ECO:0000256" key="13">
    <source>
        <dbReference type="ARBA" id="ARBA00076724"/>
    </source>
</evidence>
<comment type="subcellular location">
    <subcellularLocation>
        <location evidence="1">Nucleus</location>
        <location evidence="1">Nucleolus</location>
    </subcellularLocation>
</comment>
<evidence type="ECO:0000256" key="4">
    <source>
        <dbReference type="ARBA" id="ARBA00022664"/>
    </source>
</evidence>
<dbReference type="SUPFAM" id="SSF53032">
    <property type="entry name" value="tRNA-intron endonuclease catalytic domain-like"/>
    <property type="match status" value="1"/>
</dbReference>
<evidence type="ECO:0000256" key="6">
    <source>
        <dbReference type="ARBA" id="ARBA00023239"/>
    </source>
</evidence>
<accession>A0A183J352</accession>
<evidence type="ECO:0000313" key="18">
    <source>
        <dbReference type="Proteomes" id="UP000270296"/>
    </source>
</evidence>
<comment type="catalytic activity">
    <reaction evidence="8">
        <text>pretRNA = a 3'-half-tRNA molecule with a 5'-OH end + a 5'-half-tRNA molecule with a 2',3'-cyclic phosphate end + an intron with a 2',3'-cyclic phosphate and a 5'-hydroxyl terminus.</text>
        <dbReference type="EC" id="4.6.1.16"/>
    </reaction>
</comment>
<protein>
    <recommendedName>
        <fullName evidence="11">tRNA-splicing endonuclease subunit SEN34</fullName>
        <ecNumber evidence="3">4.6.1.16</ecNumber>
    </recommendedName>
    <alternativeName>
        <fullName evidence="12 13">tRNA-intron endonuclease SEN34</fullName>
    </alternativeName>
    <alternativeName>
        <fullName evidence="10">tRNA-splicing endonuclease subunit Sen34</fullName>
    </alternativeName>
</protein>
<dbReference type="InterPro" id="IPR016690">
    <property type="entry name" value="TSEN34"/>
</dbReference>
<dbReference type="GO" id="GO:0000214">
    <property type="term" value="C:tRNA-intron endonuclease complex"/>
    <property type="evidence" value="ECO:0007669"/>
    <property type="project" value="InterPro"/>
</dbReference>
<dbReference type="WBParaSite" id="SBAD_0001066401-mRNA-1">
    <property type="protein sequence ID" value="SBAD_0001066401-mRNA-1"/>
    <property type="gene ID" value="SBAD_0001066401"/>
</dbReference>
<evidence type="ECO:0000313" key="17">
    <source>
        <dbReference type="EMBL" id="VDP30642.1"/>
    </source>
</evidence>
<dbReference type="AlphaFoldDB" id="A0A183J352"/>
<keyword evidence="5" id="KW-0819">tRNA processing</keyword>
<dbReference type="PANTHER" id="PTHR13070:SF0">
    <property type="entry name" value="TRNA-SPLICING ENDONUCLEASE SUBUNIT SEN34"/>
    <property type="match status" value="1"/>
</dbReference>
<dbReference type="InterPro" id="IPR036167">
    <property type="entry name" value="tRNA_intron_Endo_cat-like_sf"/>
</dbReference>
<dbReference type="GO" id="GO:0000213">
    <property type="term" value="F:tRNA-intron lyase activity"/>
    <property type="evidence" value="ECO:0007669"/>
    <property type="project" value="UniProtKB-EC"/>
</dbReference>
<dbReference type="GO" id="GO:0003676">
    <property type="term" value="F:nucleic acid binding"/>
    <property type="evidence" value="ECO:0007669"/>
    <property type="project" value="InterPro"/>
</dbReference>
<dbReference type="Gene3D" id="3.40.1350.10">
    <property type="match status" value="1"/>
</dbReference>
<evidence type="ECO:0000256" key="1">
    <source>
        <dbReference type="ARBA" id="ARBA00004604"/>
    </source>
</evidence>
<feature type="active site" evidence="14">
    <location>
        <position position="207"/>
    </location>
</feature>
<dbReference type="EC" id="4.6.1.16" evidence="3"/>
<proteinExistence type="inferred from homology"/>
<keyword evidence="7" id="KW-0539">Nucleus</keyword>
<dbReference type="GO" id="GO:0006397">
    <property type="term" value="P:mRNA processing"/>
    <property type="evidence" value="ECO:0007669"/>
    <property type="project" value="UniProtKB-KW"/>
</dbReference>
<evidence type="ECO:0000259" key="16">
    <source>
        <dbReference type="Pfam" id="PF26577"/>
    </source>
</evidence>
<keyword evidence="6" id="KW-0456">Lyase</keyword>
<dbReference type="GO" id="GO:0005730">
    <property type="term" value="C:nucleolus"/>
    <property type="evidence" value="ECO:0007669"/>
    <property type="project" value="UniProtKB-SubCell"/>
</dbReference>
<comment type="subunit">
    <text evidence="9">tRNA splicing endonuclease is a heterotetramer composed of TSEN2, TSEN15, TSEN34/LENG5 and TSEN54. tRNA splicing endonuclease complex also contains proteins of the pre-mRNA 3'-end processing machinery such as CLP1, CPSF1, CPSF4 and CSTF2.</text>
</comment>
<dbReference type="FunFam" id="3.40.1350.10:FF:000002">
    <property type="entry name" value="tRNA-splicing endonuclease subunit Sen34"/>
    <property type="match status" value="1"/>
</dbReference>
<dbReference type="InterPro" id="IPR006676">
    <property type="entry name" value="tRNA_splic"/>
</dbReference>
<dbReference type="NCBIfam" id="TIGR00324">
    <property type="entry name" value="endA"/>
    <property type="match status" value="1"/>
</dbReference>
<evidence type="ECO:0000256" key="7">
    <source>
        <dbReference type="ARBA" id="ARBA00023242"/>
    </source>
</evidence>
<sequence>MAEIPIWVEKFSDAFLVWNLEEVKSLRENYRIVGSFVGCLSQCTQQNYQLGLPLMLSSVEVGLLLKNEDEGKDKPDAVVEQSSVTGAESDGDIDATRIVEPDSLPLKNLIVPIANRNPFATDEFYDEMSFNDFLPSIDRVRFPVFTDLHNRGYYITSGLKFGCDYLLYPGDPLAFHASHLVHCAKRSKQFRARDLLSWCRLGTQVKKIVLLCSVDDESNVAYTSLKWDHTS</sequence>
<evidence type="ECO:0000256" key="3">
    <source>
        <dbReference type="ARBA" id="ARBA00012573"/>
    </source>
</evidence>
<feature type="domain" description="tRNA intron endonuclease catalytic" evidence="15">
    <location>
        <begin position="141"/>
        <end position="222"/>
    </location>
</feature>
<feature type="active site" evidence="14">
    <location>
        <position position="168"/>
    </location>
</feature>
<dbReference type="Pfam" id="PF01974">
    <property type="entry name" value="tRNA_int_endo"/>
    <property type="match status" value="1"/>
</dbReference>
<evidence type="ECO:0000256" key="11">
    <source>
        <dbReference type="ARBA" id="ARBA00070870"/>
    </source>
</evidence>
<organism evidence="19">
    <name type="scientific">Soboliphyme baturini</name>
    <dbReference type="NCBI Taxonomy" id="241478"/>
    <lineage>
        <taxon>Eukaryota</taxon>
        <taxon>Metazoa</taxon>
        <taxon>Ecdysozoa</taxon>
        <taxon>Nematoda</taxon>
        <taxon>Enoplea</taxon>
        <taxon>Dorylaimia</taxon>
        <taxon>Dioctophymatida</taxon>
        <taxon>Dioctophymatoidea</taxon>
        <taxon>Soboliphymatidae</taxon>
        <taxon>Soboliphyme</taxon>
    </lineage>
</organism>
<gene>
    <name evidence="17" type="ORF">SBAD_LOCUS10300</name>
</gene>
<evidence type="ECO:0000256" key="12">
    <source>
        <dbReference type="ARBA" id="ARBA00075884"/>
    </source>
</evidence>
<keyword evidence="4" id="KW-0507">mRNA processing</keyword>
<keyword evidence="18" id="KW-1185">Reference proteome</keyword>
<dbReference type="EMBL" id="UZAM01013885">
    <property type="protein sequence ID" value="VDP30642.1"/>
    <property type="molecule type" value="Genomic_DNA"/>
</dbReference>
<evidence type="ECO:0000256" key="2">
    <source>
        <dbReference type="ARBA" id="ARBA00008078"/>
    </source>
</evidence>
<dbReference type="PIRSF" id="PIRSF017250">
    <property type="entry name" value="tRNA_splic_SEN34"/>
    <property type="match status" value="1"/>
</dbReference>
<evidence type="ECO:0000313" key="19">
    <source>
        <dbReference type="WBParaSite" id="SBAD_0001066401-mRNA-1"/>
    </source>
</evidence>
<evidence type="ECO:0000259" key="15">
    <source>
        <dbReference type="Pfam" id="PF01974"/>
    </source>
</evidence>
<evidence type="ECO:0000256" key="10">
    <source>
        <dbReference type="ARBA" id="ARBA00070643"/>
    </source>
</evidence>
<comment type="similarity">
    <text evidence="2">Belongs to the tRNA-intron endonuclease family.</text>
</comment>
<feature type="domain" description="TSEN34 N-terminal" evidence="16">
    <location>
        <begin position="11"/>
        <end position="67"/>
    </location>
</feature>
<dbReference type="Pfam" id="PF26577">
    <property type="entry name" value="TSEN34_N"/>
    <property type="match status" value="1"/>
</dbReference>
<dbReference type="CDD" id="cd22363">
    <property type="entry name" value="tRNA-intron_lyase_C"/>
    <property type="match status" value="1"/>
</dbReference>
<dbReference type="InterPro" id="IPR011856">
    <property type="entry name" value="tRNA_endonuc-like_dom_sf"/>
</dbReference>
<evidence type="ECO:0000256" key="9">
    <source>
        <dbReference type="ARBA" id="ARBA00064779"/>
    </source>
</evidence>
<dbReference type="InterPro" id="IPR059049">
    <property type="entry name" value="TSEN34_N"/>
</dbReference>
<dbReference type="GO" id="GO:0000379">
    <property type="term" value="P:tRNA-type intron splice site recognition and cleavage"/>
    <property type="evidence" value="ECO:0007669"/>
    <property type="project" value="InterPro"/>
</dbReference>
<feature type="active site" evidence="14">
    <location>
        <position position="176"/>
    </location>
</feature>
<reference evidence="17 18" key="2">
    <citation type="submission" date="2018-11" db="EMBL/GenBank/DDBJ databases">
        <authorList>
            <consortium name="Pathogen Informatics"/>
        </authorList>
    </citation>
    <scope>NUCLEOTIDE SEQUENCE [LARGE SCALE GENOMIC DNA]</scope>
</reference>
<dbReference type="PANTHER" id="PTHR13070">
    <property type="entry name" value="TRNA-SPLICING ENDONUCLEASE SUBUNIT SEN34-RELATED"/>
    <property type="match status" value="1"/>
</dbReference>
<name>A0A183J352_9BILA</name>
<dbReference type="InterPro" id="IPR006677">
    <property type="entry name" value="tRNA_intron_Endonuc_cat-like"/>
</dbReference>
<evidence type="ECO:0000256" key="5">
    <source>
        <dbReference type="ARBA" id="ARBA00022694"/>
    </source>
</evidence>
<dbReference type="Proteomes" id="UP000270296">
    <property type="component" value="Unassembled WGS sequence"/>
</dbReference>
<evidence type="ECO:0000256" key="14">
    <source>
        <dbReference type="PIRSR" id="PIRSR017250-50"/>
    </source>
</evidence>
<evidence type="ECO:0000256" key="8">
    <source>
        <dbReference type="ARBA" id="ARBA00034031"/>
    </source>
</evidence>
<reference evidence="19" key="1">
    <citation type="submission" date="2016-06" db="UniProtKB">
        <authorList>
            <consortium name="WormBaseParasite"/>
        </authorList>
    </citation>
    <scope>IDENTIFICATION</scope>
</reference>
<dbReference type="OrthoDB" id="10256176at2759"/>